<dbReference type="EMBL" id="LRGB01008978">
    <property type="protein sequence ID" value="KZS00676.1"/>
    <property type="molecule type" value="Genomic_DNA"/>
</dbReference>
<accession>A0A164HY05</accession>
<reference evidence="2 3" key="1">
    <citation type="submission" date="2016-03" db="EMBL/GenBank/DDBJ databases">
        <title>EvidentialGene: Evidence-directed Construction of Genes on Genomes.</title>
        <authorList>
            <person name="Gilbert D.G."/>
            <person name="Choi J.-H."/>
            <person name="Mockaitis K."/>
            <person name="Colbourne J."/>
            <person name="Pfrender M."/>
        </authorList>
    </citation>
    <scope>NUCLEOTIDE SEQUENCE [LARGE SCALE GENOMIC DNA]</scope>
    <source>
        <strain evidence="2 3">Xinb3</strain>
        <tissue evidence="2">Complete organism</tissue>
    </source>
</reference>
<dbReference type="Proteomes" id="UP000076858">
    <property type="component" value="Unassembled WGS sequence"/>
</dbReference>
<dbReference type="AlphaFoldDB" id="A0A164HY05"/>
<keyword evidence="1" id="KW-0812">Transmembrane</keyword>
<evidence type="ECO:0000313" key="2">
    <source>
        <dbReference type="EMBL" id="KZS00676.1"/>
    </source>
</evidence>
<keyword evidence="1" id="KW-0472">Membrane</keyword>
<keyword evidence="1" id="KW-1133">Transmembrane helix</keyword>
<dbReference type="SUPFAM" id="SSF48403">
    <property type="entry name" value="Ankyrin repeat"/>
    <property type="match status" value="1"/>
</dbReference>
<protein>
    <submittedName>
        <fullName evidence="2">Putative Ankyrin repeat domain-containing protein</fullName>
    </submittedName>
</protein>
<comment type="caution">
    <text evidence="2">The sequence shown here is derived from an EMBL/GenBank/DDBJ whole genome shotgun (WGS) entry which is preliminary data.</text>
</comment>
<proteinExistence type="predicted"/>
<organism evidence="2 3">
    <name type="scientific">Daphnia magna</name>
    <dbReference type="NCBI Taxonomy" id="35525"/>
    <lineage>
        <taxon>Eukaryota</taxon>
        <taxon>Metazoa</taxon>
        <taxon>Ecdysozoa</taxon>
        <taxon>Arthropoda</taxon>
        <taxon>Crustacea</taxon>
        <taxon>Branchiopoda</taxon>
        <taxon>Diplostraca</taxon>
        <taxon>Cladocera</taxon>
        <taxon>Anomopoda</taxon>
        <taxon>Daphniidae</taxon>
        <taxon>Daphnia</taxon>
    </lineage>
</organism>
<feature type="transmembrane region" description="Helical" evidence="1">
    <location>
        <begin position="21"/>
        <end position="42"/>
    </location>
</feature>
<sequence>MFLEKNDIYVSCCCLTGRYMSYFHFNVLVSLFYFLFLNVMWLSNDDALTTTHSRPPLQYTGLHWAAKHGHDDLVKMLAGTHKSDVNARTVQNFT</sequence>
<dbReference type="InterPro" id="IPR036770">
    <property type="entry name" value="Ankyrin_rpt-contain_sf"/>
</dbReference>
<name>A0A164HY05_9CRUS</name>
<evidence type="ECO:0000256" key="1">
    <source>
        <dbReference type="SAM" id="Phobius"/>
    </source>
</evidence>
<gene>
    <name evidence="2" type="ORF">APZ42_002938</name>
</gene>
<dbReference type="STRING" id="35525.A0A164HY05"/>
<dbReference type="Gene3D" id="1.25.40.20">
    <property type="entry name" value="Ankyrin repeat-containing domain"/>
    <property type="match status" value="1"/>
</dbReference>
<dbReference type="Pfam" id="PF00023">
    <property type="entry name" value="Ank"/>
    <property type="match status" value="1"/>
</dbReference>
<dbReference type="InterPro" id="IPR002110">
    <property type="entry name" value="Ankyrin_rpt"/>
</dbReference>
<keyword evidence="3" id="KW-1185">Reference proteome</keyword>
<evidence type="ECO:0000313" key="3">
    <source>
        <dbReference type="Proteomes" id="UP000076858"/>
    </source>
</evidence>